<comment type="cofactor">
    <cofactor evidence="1">
        <name>Zn(2+)</name>
        <dbReference type="ChEBI" id="CHEBI:29105"/>
    </cofactor>
</comment>
<accession>A0A7C1H6V4</accession>
<dbReference type="SUPFAM" id="SSF53187">
    <property type="entry name" value="Zn-dependent exopeptidases"/>
    <property type="match status" value="1"/>
</dbReference>
<dbReference type="Proteomes" id="UP000886198">
    <property type="component" value="Unassembled WGS sequence"/>
</dbReference>
<reference evidence="4" key="1">
    <citation type="journal article" date="2020" name="mSystems">
        <title>Genome- and Community-Level Interaction Insights into Carbon Utilization and Element Cycling Functions of Hydrothermarchaeota in Hydrothermal Sediment.</title>
        <authorList>
            <person name="Zhou Z."/>
            <person name="Liu Y."/>
            <person name="Xu W."/>
            <person name="Pan J."/>
            <person name="Luo Z.H."/>
            <person name="Li M."/>
        </authorList>
    </citation>
    <scope>NUCLEOTIDE SEQUENCE [LARGE SCALE GENOMIC DNA]</scope>
    <source>
        <strain evidence="4">SpSt-1179</strain>
    </source>
</reference>
<dbReference type="EMBL" id="DSBT01000103">
    <property type="protein sequence ID" value="HDP77247.1"/>
    <property type="molecule type" value="Genomic_DNA"/>
</dbReference>
<evidence type="ECO:0000313" key="4">
    <source>
        <dbReference type="EMBL" id="HDP77247.1"/>
    </source>
</evidence>
<proteinExistence type="predicted"/>
<dbReference type="Gene3D" id="3.40.630.10">
    <property type="entry name" value="Zn peptidases"/>
    <property type="match status" value="1"/>
</dbReference>
<keyword evidence="4" id="KW-0031">Aminopeptidase</keyword>
<keyword evidence="2" id="KW-0479">Metal-binding</keyword>
<dbReference type="PANTHER" id="PTHR42994:SF1">
    <property type="entry name" value="PEPTIDASE T"/>
    <property type="match status" value="1"/>
</dbReference>
<dbReference type="EC" id="3.4.11.4" evidence="4"/>
<gene>
    <name evidence="4" type="ORF">ENN47_03505</name>
</gene>
<dbReference type="GO" id="GO:0046872">
    <property type="term" value="F:metal ion binding"/>
    <property type="evidence" value="ECO:0007669"/>
    <property type="project" value="UniProtKB-KW"/>
</dbReference>
<name>A0A7C1H6V4_9BACT</name>
<organism evidence="4">
    <name type="scientific">Mesotoga infera</name>
    <dbReference type="NCBI Taxonomy" id="1236046"/>
    <lineage>
        <taxon>Bacteria</taxon>
        <taxon>Thermotogati</taxon>
        <taxon>Thermotogota</taxon>
        <taxon>Thermotogae</taxon>
        <taxon>Kosmotogales</taxon>
        <taxon>Kosmotogaceae</taxon>
        <taxon>Mesotoga</taxon>
    </lineage>
</organism>
<keyword evidence="3 4" id="KW-0378">Hydrolase</keyword>
<evidence type="ECO:0000256" key="1">
    <source>
        <dbReference type="ARBA" id="ARBA00001947"/>
    </source>
</evidence>
<dbReference type="InterPro" id="IPR001261">
    <property type="entry name" value="ArgE/DapE_CS"/>
</dbReference>
<sequence>MMERLIKRFLEYVSVETTSSFESKTFPSTNTQLGLARILKAEMESIGLKEVVLDDYGYVLGTLPSNIESDIPVIGFIAHMDTSPDMSGKEIKPS</sequence>
<evidence type="ECO:0000256" key="3">
    <source>
        <dbReference type="ARBA" id="ARBA00022801"/>
    </source>
</evidence>
<dbReference type="PROSITE" id="PS00758">
    <property type="entry name" value="ARGE_DAPE_CPG2_1"/>
    <property type="match status" value="1"/>
</dbReference>
<dbReference type="PANTHER" id="PTHR42994">
    <property type="entry name" value="PEPTIDASE T"/>
    <property type="match status" value="1"/>
</dbReference>
<protein>
    <submittedName>
        <fullName evidence="4">Peptidase T</fullName>
        <ecNumber evidence="4">3.4.11.4</ecNumber>
    </submittedName>
</protein>
<dbReference type="AlphaFoldDB" id="A0A7C1H6V4"/>
<feature type="non-terminal residue" evidence="4">
    <location>
        <position position="94"/>
    </location>
</feature>
<dbReference type="GO" id="GO:0045148">
    <property type="term" value="F:tripeptide aminopeptidase activity"/>
    <property type="evidence" value="ECO:0007669"/>
    <property type="project" value="UniProtKB-EC"/>
</dbReference>
<comment type="caution">
    <text evidence="4">The sequence shown here is derived from an EMBL/GenBank/DDBJ whole genome shotgun (WGS) entry which is preliminary data.</text>
</comment>
<keyword evidence="4" id="KW-0645">Protease</keyword>
<evidence type="ECO:0000256" key="2">
    <source>
        <dbReference type="ARBA" id="ARBA00022723"/>
    </source>
</evidence>